<name>A0A8J3SX15_9ACTN</name>
<keyword evidence="3 7" id="KW-0812">Transmembrane</keyword>
<evidence type="ECO:0000256" key="7">
    <source>
        <dbReference type="SAM" id="Phobius"/>
    </source>
</evidence>
<comment type="caution">
    <text evidence="9">The sequence shown here is derived from an EMBL/GenBank/DDBJ whole genome shotgun (WGS) entry which is preliminary data.</text>
</comment>
<dbReference type="PANTHER" id="PTHR30572:SF4">
    <property type="entry name" value="ABC TRANSPORTER PERMEASE YTRF"/>
    <property type="match status" value="1"/>
</dbReference>
<keyword evidence="4 7" id="KW-1133">Transmembrane helix</keyword>
<feature type="transmembrane region" description="Helical" evidence="7">
    <location>
        <begin position="326"/>
        <end position="349"/>
    </location>
</feature>
<evidence type="ECO:0000256" key="5">
    <source>
        <dbReference type="ARBA" id="ARBA00023136"/>
    </source>
</evidence>
<dbReference type="Proteomes" id="UP000634476">
    <property type="component" value="Unassembled WGS sequence"/>
</dbReference>
<feature type="transmembrane region" description="Helical" evidence="7">
    <location>
        <begin position="369"/>
        <end position="393"/>
    </location>
</feature>
<feature type="transmembrane region" description="Helical" evidence="7">
    <location>
        <begin position="709"/>
        <end position="734"/>
    </location>
</feature>
<evidence type="ECO:0000259" key="8">
    <source>
        <dbReference type="Pfam" id="PF02687"/>
    </source>
</evidence>
<evidence type="ECO:0000256" key="2">
    <source>
        <dbReference type="ARBA" id="ARBA00022475"/>
    </source>
</evidence>
<dbReference type="GO" id="GO:0005886">
    <property type="term" value="C:plasma membrane"/>
    <property type="evidence" value="ECO:0007669"/>
    <property type="project" value="UniProtKB-SubCell"/>
</dbReference>
<protein>
    <recommendedName>
        <fullName evidence="8">ABC3 transporter permease C-terminal domain-containing protein</fullName>
    </recommendedName>
</protein>
<organism evidence="9 10">
    <name type="scientific">Planobispora takensis</name>
    <dbReference type="NCBI Taxonomy" id="1367882"/>
    <lineage>
        <taxon>Bacteria</taxon>
        <taxon>Bacillati</taxon>
        <taxon>Actinomycetota</taxon>
        <taxon>Actinomycetes</taxon>
        <taxon>Streptosporangiales</taxon>
        <taxon>Streptosporangiaceae</taxon>
        <taxon>Planobispora</taxon>
    </lineage>
</organism>
<feature type="transmembrane region" description="Helical" evidence="7">
    <location>
        <begin position="268"/>
        <end position="291"/>
    </location>
</feature>
<feature type="domain" description="ABC3 transporter permease C-terminal" evidence="8">
    <location>
        <begin position="667"/>
        <end position="776"/>
    </location>
</feature>
<keyword evidence="10" id="KW-1185">Reference proteome</keyword>
<keyword evidence="5 7" id="KW-0472">Membrane</keyword>
<dbReference type="AlphaFoldDB" id="A0A8J3SX15"/>
<accession>A0A8J3SX15</accession>
<feature type="transmembrane region" description="Helical" evidence="7">
    <location>
        <begin position="663"/>
        <end position="688"/>
    </location>
</feature>
<dbReference type="InterPro" id="IPR050250">
    <property type="entry name" value="Macrolide_Exporter_MacB"/>
</dbReference>
<sequence>MTAIWLRLELRRRRRSLVVLALLVALATTTVLAAVAGARRGATSMDRLLAETLPGDAVVLPNQPGFDWDRVRALPTVEAVATFALSGFYIEGIPGGSVTDWLPAIADDQSWYSIEKPLVLQGRLPGVDRADELAASPRFLQRWGLEVGDTVTVLMPGPQQSDDPMQNPATVRPAGPRFPAVITGVVRSPWFSDQVGGEGFVLGSYGMFAKYRANIMGSEESVNVNALVRLHDGTDGIPAFKRELARATGRNDIDVWDMDRELEHVDQVLGFEALSLLAFALAALAAAMILIGQSIARYCAAAVAELRVLRAAGLTPRQAVTTAATAPVIAAAAGAGLGLAGAFAASNWMPIGMAALGEPHPGPDADWPVLASGWLVVVALAVLAAVGSAWIALRGSRPAARPSAVASAATRAGLPVPVVVGARFALERGHGAVPVRPALLGAVVGVLGVLAALTFSAGVSDAGRNPARYGQTHQVNAYLGFGGRGVDADRVLPRIAGDRDVVGVNDGRSAVAQSGRTAVGMYSYAPVGRSIRTVLTEGRMPAADHEVLLAVSTARLLGAEVGGTVPLTGQDGRARVFTVTGIGFVPIGSHNDYDEGAYVTARAWEGLFDTFKFHMAQVALRPGADPEAVTARFRAEAARLGLPIAFEAVRPPKELAEAREMEVLPVLLAGFLTSLAVGAVGHALATAVRRRRRELAVMRALGLTRRQARRIVVVQATLIALTGLIFGVPLGLALGRTLWRTVADNAPLFYQPPVAFWALLLVGPAAIATANLLAAWPGRTAARLRVGDVLRTE</sequence>
<comment type="similarity">
    <text evidence="6">Belongs to the ABC-4 integral membrane protein family.</text>
</comment>
<evidence type="ECO:0000256" key="6">
    <source>
        <dbReference type="ARBA" id="ARBA00038076"/>
    </source>
</evidence>
<feature type="transmembrane region" description="Helical" evidence="7">
    <location>
        <begin position="438"/>
        <end position="459"/>
    </location>
</feature>
<evidence type="ECO:0000313" key="9">
    <source>
        <dbReference type="EMBL" id="GII00361.1"/>
    </source>
</evidence>
<gene>
    <name evidence="9" type="ORF">Pta02_23690</name>
</gene>
<keyword evidence="2" id="KW-1003">Cell membrane</keyword>
<proteinExistence type="inferred from homology"/>
<feature type="transmembrane region" description="Helical" evidence="7">
    <location>
        <begin position="754"/>
        <end position="776"/>
    </location>
</feature>
<dbReference type="Pfam" id="PF02687">
    <property type="entry name" value="FtsX"/>
    <property type="match status" value="1"/>
</dbReference>
<reference evidence="9" key="1">
    <citation type="submission" date="2021-01" db="EMBL/GenBank/DDBJ databases">
        <title>Whole genome shotgun sequence of Planobispora takensis NBRC 109077.</title>
        <authorList>
            <person name="Komaki H."/>
            <person name="Tamura T."/>
        </authorList>
    </citation>
    <scope>NUCLEOTIDE SEQUENCE</scope>
    <source>
        <strain evidence="9">NBRC 109077</strain>
    </source>
</reference>
<comment type="subcellular location">
    <subcellularLocation>
        <location evidence="1">Cell membrane</location>
        <topology evidence="1">Multi-pass membrane protein</topology>
    </subcellularLocation>
</comment>
<dbReference type="PANTHER" id="PTHR30572">
    <property type="entry name" value="MEMBRANE COMPONENT OF TRANSPORTER-RELATED"/>
    <property type="match status" value="1"/>
</dbReference>
<evidence type="ECO:0000256" key="3">
    <source>
        <dbReference type="ARBA" id="ARBA00022692"/>
    </source>
</evidence>
<dbReference type="EMBL" id="BOOK01000016">
    <property type="protein sequence ID" value="GII00361.1"/>
    <property type="molecule type" value="Genomic_DNA"/>
</dbReference>
<dbReference type="InterPro" id="IPR003838">
    <property type="entry name" value="ABC3_permease_C"/>
</dbReference>
<evidence type="ECO:0000256" key="1">
    <source>
        <dbReference type="ARBA" id="ARBA00004651"/>
    </source>
</evidence>
<evidence type="ECO:0000256" key="4">
    <source>
        <dbReference type="ARBA" id="ARBA00022989"/>
    </source>
</evidence>
<dbReference type="RefSeq" id="WP_203874792.1">
    <property type="nucleotide sequence ID" value="NZ_BOOK01000016.1"/>
</dbReference>
<dbReference type="GO" id="GO:0022857">
    <property type="term" value="F:transmembrane transporter activity"/>
    <property type="evidence" value="ECO:0007669"/>
    <property type="project" value="TreeGrafter"/>
</dbReference>
<evidence type="ECO:0000313" key="10">
    <source>
        <dbReference type="Proteomes" id="UP000634476"/>
    </source>
</evidence>